<keyword evidence="4" id="KW-1185">Reference proteome</keyword>
<keyword evidence="1" id="KW-0732">Signal</keyword>
<evidence type="ECO:0000256" key="1">
    <source>
        <dbReference type="ARBA" id="ARBA00022729"/>
    </source>
</evidence>
<dbReference type="InterPro" id="IPR032812">
    <property type="entry name" value="SbsA_Ig"/>
</dbReference>
<dbReference type="Proteomes" id="UP000766986">
    <property type="component" value="Unassembled WGS sequence"/>
</dbReference>
<gene>
    <name evidence="3" type="ORF">H7U35_04450</name>
</gene>
<feature type="domain" description="SbsA Ig-like" evidence="2">
    <location>
        <begin position="132"/>
        <end position="200"/>
    </location>
</feature>
<evidence type="ECO:0000259" key="2">
    <source>
        <dbReference type="Pfam" id="PF13205"/>
    </source>
</evidence>
<comment type="caution">
    <text evidence="3">The sequence shown here is derived from an EMBL/GenBank/DDBJ whole genome shotgun (WGS) entry which is preliminary data.</text>
</comment>
<sequence length="236" mass="26119">MTKIYELGADAQQGYSIQVDSRQGNLYLVAYAGGTIPTDDLLAKNLAEENWKSSVIHMEGEHAQFFTGMVTLESTSIPSNTATVSLKRGLARFDLAVNAVEEASVKSVTLKNVAHSAYVFPQEGVTSPVEADRKDMTVTFTEPVTDSKEGILYVYEQENQDIQISVTAVISGNETTLTKTFDGPLKRNTAYTITLRQDYIDIKLETSFDEWELRPLHRQRAGCFHLTRGQAVVCGI</sequence>
<proteinExistence type="predicted"/>
<evidence type="ECO:0000313" key="3">
    <source>
        <dbReference type="EMBL" id="MBM6734481.1"/>
    </source>
</evidence>
<protein>
    <submittedName>
        <fullName evidence="3">Ig-like domain-containing protein</fullName>
    </submittedName>
</protein>
<organism evidence="3 4">
    <name type="scientific">Mediterranea massiliensis</name>
    <dbReference type="NCBI Taxonomy" id="1841865"/>
    <lineage>
        <taxon>Bacteria</taxon>
        <taxon>Pseudomonadati</taxon>
        <taxon>Bacteroidota</taxon>
        <taxon>Bacteroidia</taxon>
        <taxon>Bacteroidales</taxon>
        <taxon>Bacteroidaceae</taxon>
        <taxon>Mediterranea</taxon>
    </lineage>
</organism>
<reference evidence="3 4" key="1">
    <citation type="journal article" date="2021" name="Sci. Rep.">
        <title>The distribution of antibiotic resistance genes in chicken gut microbiota commensals.</title>
        <authorList>
            <person name="Juricova H."/>
            <person name="Matiasovicova J."/>
            <person name="Kubasova T."/>
            <person name="Cejkova D."/>
            <person name="Rychlik I."/>
        </authorList>
    </citation>
    <scope>NUCLEOTIDE SEQUENCE [LARGE SCALE GENOMIC DNA]</scope>
    <source>
        <strain evidence="3 4">An772</strain>
    </source>
</reference>
<dbReference type="Pfam" id="PF13205">
    <property type="entry name" value="Big_5"/>
    <property type="match status" value="1"/>
</dbReference>
<dbReference type="RefSeq" id="WP_205094905.1">
    <property type="nucleotide sequence ID" value="NZ_JACLYZ010000007.1"/>
</dbReference>
<name>A0ABS2DYN0_9BACT</name>
<evidence type="ECO:0000313" key="4">
    <source>
        <dbReference type="Proteomes" id="UP000766986"/>
    </source>
</evidence>
<dbReference type="EMBL" id="JACLYZ010000007">
    <property type="protein sequence ID" value="MBM6734481.1"/>
    <property type="molecule type" value="Genomic_DNA"/>
</dbReference>
<accession>A0ABS2DYN0</accession>